<sequence>MQKRIYGAMVLGIIICSFTFIKVQKKLIRQEGYDIECFVYLEELTSFDEGKTYYWFRNSQIHQSNGFAGGLVLHDAYTKYYRSNQLAEKGAFDLGLKDGVWLTWYENGSLKSSQEWWNGVKHGDYRYYDTEGKLIYQGNYKRDTRHGEWIDHLKKDTLNYKRGEVIIEEVDTVQKPSFLKRLFGKKEKDSLEENKPGFFKRLFTKKNDSLQQNKPLNKEKDTAASPNFFQRLFGEKEKKKQEKNKK</sequence>
<dbReference type="Proteomes" id="UP000356253">
    <property type="component" value="Unassembled WGS sequence"/>
</dbReference>
<gene>
    <name evidence="1" type="ORF">FVB9532_00855</name>
</gene>
<name>A0AC61Y578_9FLAO</name>
<protein>
    <submittedName>
        <fullName evidence="1">Uncharacterized protein</fullName>
    </submittedName>
</protein>
<accession>A0AC61Y578</accession>
<comment type="caution">
    <text evidence="1">The sequence shown here is derived from an EMBL/GenBank/DDBJ whole genome shotgun (WGS) entry which is preliminary data.</text>
</comment>
<reference evidence="1" key="1">
    <citation type="submission" date="2019-09" db="EMBL/GenBank/DDBJ databases">
        <authorList>
            <person name="Rodrigo-Torres L."/>
            <person name="Arahal R. D."/>
            <person name="Lucena T."/>
        </authorList>
    </citation>
    <scope>NUCLEOTIDE SEQUENCE</scope>
    <source>
        <strain evidence="1">ISS653</strain>
    </source>
</reference>
<dbReference type="EMBL" id="CABVMM010000003">
    <property type="protein sequence ID" value="VVU99600.1"/>
    <property type="molecule type" value="Genomic_DNA"/>
</dbReference>
<organism evidence="1 2">
    <name type="scientific">Mesonia oceanica</name>
    <dbReference type="NCBI Taxonomy" id="2687242"/>
    <lineage>
        <taxon>Bacteria</taxon>
        <taxon>Pseudomonadati</taxon>
        <taxon>Bacteroidota</taxon>
        <taxon>Flavobacteriia</taxon>
        <taxon>Flavobacteriales</taxon>
        <taxon>Flavobacteriaceae</taxon>
        <taxon>Mesonia</taxon>
    </lineage>
</organism>
<evidence type="ECO:0000313" key="2">
    <source>
        <dbReference type="Proteomes" id="UP000356253"/>
    </source>
</evidence>
<keyword evidence="2" id="KW-1185">Reference proteome</keyword>
<proteinExistence type="predicted"/>
<evidence type="ECO:0000313" key="1">
    <source>
        <dbReference type="EMBL" id="VVU99600.1"/>
    </source>
</evidence>